<evidence type="ECO:0000256" key="5">
    <source>
        <dbReference type="ARBA" id="ARBA00023015"/>
    </source>
</evidence>
<evidence type="ECO:0000313" key="11">
    <source>
        <dbReference type="EMBL" id="KAJ8925997.1"/>
    </source>
</evidence>
<dbReference type="Pfam" id="PF00105">
    <property type="entry name" value="zf-C4"/>
    <property type="match status" value="1"/>
</dbReference>
<keyword evidence="12" id="KW-1185">Reference proteome</keyword>
<proteinExistence type="predicted"/>
<evidence type="ECO:0000256" key="8">
    <source>
        <dbReference type="ARBA" id="ARBA00023170"/>
    </source>
</evidence>
<dbReference type="Gene3D" id="3.30.50.10">
    <property type="entry name" value="Erythroid Transcription Factor GATA-1, subunit A"/>
    <property type="match status" value="1"/>
</dbReference>
<protein>
    <recommendedName>
        <fullName evidence="10">Nuclear receptor domain-containing protein</fullName>
    </recommendedName>
</protein>
<dbReference type="Proteomes" id="UP001159042">
    <property type="component" value="Unassembled WGS sequence"/>
</dbReference>
<dbReference type="GO" id="GO:0005634">
    <property type="term" value="C:nucleus"/>
    <property type="evidence" value="ECO:0007669"/>
    <property type="project" value="UniProtKB-SubCell"/>
</dbReference>
<keyword evidence="3" id="KW-0863">Zinc-finger</keyword>
<dbReference type="GO" id="GO:0003700">
    <property type="term" value="F:DNA-binding transcription factor activity"/>
    <property type="evidence" value="ECO:0007669"/>
    <property type="project" value="InterPro"/>
</dbReference>
<evidence type="ECO:0000259" key="10">
    <source>
        <dbReference type="Pfam" id="PF00105"/>
    </source>
</evidence>
<organism evidence="11 12">
    <name type="scientific">Exocentrus adspersus</name>
    <dbReference type="NCBI Taxonomy" id="1586481"/>
    <lineage>
        <taxon>Eukaryota</taxon>
        <taxon>Metazoa</taxon>
        <taxon>Ecdysozoa</taxon>
        <taxon>Arthropoda</taxon>
        <taxon>Hexapoda</taxon>
        <taxon>Insecta</taxon>
        <taxon>Pterygota</taxon>
        <taxon>Neoptera</taxon>
        <taxon>Endopterygota</taxon>
        <taxon>Coleoptera</taxon>
        <taxon>Polyphaga</taxon>
        <taxon>Cucujiformia</taxon>
        <taxon>Chrysomeloidea</taxon>
        <taxon>Cerambycidae</taxon>
        <taxon>Lamiinae</taxon>
        <taxon>Acanthocinini</taxon>
        <taxon>Exocentrus</taxon>
    </lineage>
</organism>
<name>A0AAV8WHE9_9CUCU</name>
<evidence type="ECO:0000256" key="1">
    <source>
        <dbReference type="ARBA" id="ARBA00004123"/>
    </source>
</evidence>
<accession>A0AAV8WHE9</accession>
<dbReference type="SUPFAM" id="SSF57716">
    <property type="entry name" value="Glucocorticoid receptor-like (DNA-binding domain)"/>
    <property type="match status" value="1"/>
</dbReference>
<keyword evidence="7" id="KW-0804">Transcription</keyword>
<evidence type="ECO:0000256" key="6">
    <source>
        <dbReference type="ARBA" id="ARBA00023125"/>
    </source>
</evidence>
<evidence type="ECO:0000313" key="12">
    <source>
        <dbReference type="Proteomes" id="UP001159042"/>
    </source>
</evidence>
<dbReference type="GO" id="GO:0008270">
    <property type="term" value="F:zinc ion binding"/>
    <property type="evidence" value="ECO:0007669"/>
    <property type="project" value="UniProtKB-KW"/>
</dbReference>
<evidence type="ECO:0000256" key="2">
    <source>
        <dbReference type="ARBA" id="ARBA00022723"/>
    </source>
</evidence>
<keyword evidence="6" id="KW-0238">DNA-binding</keyword>
<dbReference type="GO" id="GO:0043565">
    <property type="term" value="F:sequence-specific DNA binding"/>
    <property type="evidence" value="ECO:0007669"/>
    <property type="project" value="InterPro"/>
</dbReference>
<dbReference type="InterPro" id="IPR013088">
    <property type="entry name" value="Znf_NHR/GATA"/>
</dbReference>
<dbReference type="AlphaFoldDB" id="A0AAV8WHE9"/>
<reference evidence="11 12" key="1">
    <citation type="journal article" date="2023" name="Insect Mol. Biol.">
        <title>Genome sequencing provides insights into the evolution of gene families encoding plant cell wall-degrading enzymes in longhorned beetles.</title>
        <authorList>
            <person name="Shin N.R."/>
            <person name="Okamura Y."/>
            <person name="Kirsch R."/>
            <person name="Pauchet Y."/>
        </authorList>
    </citation>
    <scope>NUCLEOTIDE SEQUENCE [LARGE SCALE GENOMIC DNA]</scope>
    <source>
        <strain evidence="11">EAD_L_NR</strain>
    </source>
</reference>
<keyword evidence="9" id="KW-0539">Nucleus</keyword>
<sequence length="143" mass="15689">MAKTRVLSFTCHLQRHVRGSPGSVDCYSPESDHPLALCLPSSQTLVQASRTPPPPWSVPTKKGTPGLICVVCGDTSSGKHYGILACNGCSGLLQEVGEEEADLQPLSSPRLSWMSFFLLPLGEKKLRIMEDWNNRNRSCLFEC</sequence>
<keyword evidence="2" id="KW-0479">Metal-binding</keyword>
<dbReference type="PRINTS" id="PR00047">
    <property type="entry name" value="STROIDFINGER"/>
</dbReference>
<comment type="subcellular location">
    <subcellularLocation>
        <location evidence="1">Nucleus</location>
    </subcellularLocation>
</comment>
<comment type="caution">
    <text evidence="11">The sequence shown here is derived from an EMBL/GenBank/DDBJ whole genome shotgun (WGS) entry which is preliminary data.</text>
</comment>
<feature type="domain" description="Nuclear receptor" evidence="10">
    <location>
        <begin position="68"/>
        <end position="95"/>
    </location>
</feature>
<evidence type="ECO:0000256" key="9">
    <source>
        <dbReference type="ARBA" id="ARBA00023242"/>
    </source>
</evidence>
<gene>
    <name evidence="11" type="ORF">NQ315_009852</name>
</gene>
<dbReference type="EMBL" id="JANEYG010000001">
    <property type="protein sequence ID" value="KAJ8925997.1"/>
    <property type="molecule type" value="Genomic_DNA"/>
</dbReference>
<keyword evidence="8" id="KW-0675">Receptor</keyword>
<evidence type="ECO:0000256" key="3">
    <source>
        <dbReference type="ARBA" id="ARBA00022771"/>
    </source>
</evidence>
<evidence type="ECO:0000256" key="7">
    <source>
        <dbReference type="ARBA" id="ARBA00023163"/>
    </source>
</evidence>
<evidence type="ECO:0000256" key="4">
    <source>
        <dbReference type="ARBA" id="ARBA00022833"/>
    </source>
</evidence>
<keyword evidence="4" id="KW-0862">Zinc</keyword>
<dbReference type="InterPro" id="IPR001628">
    <property type="entry name" value="Znf_hrmn_rcpt"/>
</dbReference>
<keyword evidence="5" id="KW-0805">Transcription regulation</keyword>